<evidence type="ECO:0000313" key="1">
    <source>
        <dbReference type="Proteomes" id="UP000035680"/>
    </source>
</evidence>
<organism evidence="1 2">
    <name type="scientific">Strongyloides venezuelensis</name>
    <name type="common">Threadworm</name>
    <dbReference type="NCBI Taxonomy" id="75913"/>
    <lineage>
        <taxon>Eukaryota</taxon>
        <taxon>Metazoa</taxon>
        <taxon>Ecdysozoa</taxon>
        <taxon>Nematoda</taxon>
        <taxon>Chromadorea</taxon>
        <taxon>Rhabditida</taxon>
        <taxon>Tylenchina</taxon>
        <taxon>Panagrolaimomorpha</taxon>
        <taxon>Strongyloidoidea</taxon>
        <taxon>Strongyloididae</taxon>
        <taxon>Strongyloides</taxon>
    </lineage>
</organism>
<reference evidence="2" key="2">
    <citation type="submission" date="2015-08" db="UniProtKB">
        <authorList>
            <consortium name="WormBaseParasite"/>
        </authorList>
    </citation>
    <scope>IDENTIFICATION</scope>
</reference>
<accession>A0A0K0FWC6</accession>
<reference evidence="1" key="1">
    <citation type="submission" date="2014-07" db="EMBL/GenBank/DDBJ databases">
        <authorList>
            <person name="Martin A.A"/>
            <person name="De Silva N."/>
        </authorList>
    </citation>
    <scope>NUCLEOTIDE SEQUENCE</scope>
</reference>
<dbReference type="AlphaFoldDB" id="A0A0K0FWC6"/>
<proteinExistence type="predicted"/>
<dbReference type="WBParaSite" id="SVE_1671100.1">
    <property type="protein sequence ID" value="SVE_1671100.1"/>
    <property type="gene ID" value="SVE_1671100"/>
</dbReference>
<name>A0A0K0FWC6_STRVS</name>
<dbReference type="Proteomes" id="UP000035680">
    <property type="component" value="Unassembled WGS sequence"/>
</dbReference>
<keyword evidence="1" id="KW-1185">Reference proteome</keyword>
<protein>
    <submittedName>
        <fullName evidence="2">Uncharacterized protein</fullName>
    </submittedName>
</protein>
<evidence type="ECO:0000313" key="2">
    <source>
        <dbReference type="WBParaSite" id="SVE_1671100.1"/>
    </source>
</evidence>
<sequence>MLDTSIENTYMEVISHDIGEANEKAEDNIFDDLIVLENIYDDPHKKSMKAVLKYFSNLLNDNETSNKNLELYLQSHQEHGDDFVNEIKTISPFDPEETIFESIANVKEVNLERSIGDNKKNVGIPLQLYCDELNMNTFSNGLLQYLHVALRISGEYAGVSKIEFIYTVAILPTYKLNTINNSDGGDKNTHFFSQFENI</sequence>